<sequence length="186" mass="21863">MSDTSLAFMGYPLLRQAEMFLTVPALERWRTEHSLAFPQECCVCLRPVQRFLTVHAPPGWLGFLRREQILEGVPHCEEHGRQDEAQLLVQVNVWSEWVCQFSLIGLNAEFLSKTRQLNQTGDMVPPWKAFPGYESTSSGWRQGNGEYWLVHVWSSFWRSLPPAERQQYTQRWEAPSEWRSWLMEFS</sequence>
<dbReference type="AlphaFoldDB" id="A0A3A8K0T6"/>
<organism evidence="1 2">
    <name type="scientific">Corallococcus carmarthensis</name>
    <dbReference type="NCBI Taxonomy" id="2316728"/>
    <lineage>
        <taxon>Bacteria</taxon>
        <taxon>Pseudomonadati</taxon>
        <taxon>Myxococcota</taxon>
        <taxon>Myxococcia</taxon>
        <taxon>Myxococcales</taxon>
        <taxon>Cystobacterineae</taxon>
        <taxon>Myxococcaceae</taxon>
        <taxon>Corallococcus</taxon>
    </lineage>
</organism>
<comment type="caution">
    <text evidence="1">The sequence shown here is derived from an EMBL/GenBank/DDBJ whole genome shotgun (WGS) entry which is preliminary data.</text>
</comment>
<evidence type="ECO:0000313" key="1">
    <source>
        <dbReference type="EMBL" id="RKH01076.1"/>
    </source>
</evidence>
<dbReference type="EMBL" id="RAWE01000079">
    <property type="protein sequence ID" value="RKH01076.1"/>
    <property type="molecule type" value="Genomic_DNA"/>
</dbReference>
<proteinExistence type="predicted"/>
<gene>
    <name evidence="1" type="ORF">D7X32_21485</name>
</gene>
<dbReference type="Proteomes" id="UP000268313">
    <property type="component" value="Unassembled WGS sequence"/>
</dbReference>
<evidence type="ECO:0000313" key="2">
    <source>
        <dbReference type="Proteomes" id="UP000268313"/>
    </source>
</evidence>
<reference evidence="2" key="1">
    <citation type="submission" date="2018-09" db="EMBL/GenBank/DDBJ databases">
        <authorList>
            <person name="Livingstone P.G."/>
            <person name="Whitworth D.E."/>
        </authorList>
    </citation>
    <scope>NUCLEOTIDE SEQUENCE [LARGE SCALE GENOMIC DNA]</scope>
    <source>
        <strain evidence="2">CA043D</strain>
    </source>
</reference>
<name>A0A3A8K0T6_9BACT</name>
<accession>A0A3A8K0T6</accession>
<protein>
    <submittedName>
        <fullName evidence="1">Uncharacterized protein</fullName>
    </submittedName>
</protein>
<keyword evidence="2" id="KW-1185">Reference proteome</keyword>